<dbReference type="PROSITE" id="PS50801">
    <property type="entry name" value="STAS"/>
    <property type="match status" value="1"/>
</dbReference>
<dbReference type="CDD" id="cd07043">
    <property type="entry name" value="STAS_anti-anti-sigma_factors"/>
    <property type="match status" value="1"/>
</dbReference>
<organism evidence="2 3">
    <name type="scientific">Luteolibacter yonseiensis</name>
    <dbReference type="NCBI Taxonomy" id="1144680"/>
    <lineage>
        <taxon>Bacteria</taxon>
        <taxon>Pseudomonadati</taxon>
        <taxon>Verrucomicrobiota</taxon>
        <taxon>Verrucomicrobiia</taxon>
        <taxon>Verrucomicrobiales</taxon>
        <taxon>Verrucomicrobiaceae</taxon>
        <taxon>Luteolibacter</taxon>
    </lineage>
</organism>
<dbReference type="Proteomes" id="UP000600139">
    <property type="component" value="Unassembled WGS sequence"/>
</dbReference>
<accession>A0A934R2K3</accession>
<dbReference type="AlphaFoldDB" id="A0A934R2K3"/>
<evidence type="ECO:0000313" key="2">
    <source>
        <dbReference type="EMBL" id="MBK1814933.1"/>
    </source>
</evidence>
<dbReference type="InterPro" id="IPR002645">
    <property type="entry name" value="STAS_dom"/>
</dbReference>
<evidence type="ECO:0000259" key="1">
    <source>
        <dbReference type="PROSITE" id="PS50801"/>
    </source>
</evidence>
<dbReference type="EMBL" id="JAENIK010000004">
    <property type="protein sequence ID" value="MBK1814933.1"/>
    <property type="molecule type" value="Genomic_DNA"/>
</dbReference>
<reference evidence="2" key="1">
    <citation type="submission" date="2021-01" db="EMBL/GenBank/DDBJ databases">
        <title>Modified the classification status of verrucomicrobia.</title>
        <authorList>
            <person name="Feng X."/>
        </authorList>
    </citation>
    <scope>NUCLEOTIDE SEQUENCE</scope>
    <source>
        <strain evidence="2">JCM 18052</strain>
    </source>
</reference>
<feature type="domain" description="STAS" evidence="1">
    <location>
        <begin position="1"/>
        <end position="72"/>
    </location>
</feature>
<dbReference type="InterPro" id="IPR036513">
    <property type="entry name" value="STAS_dom_sf"/>
</dbReference>
<protein>
    <submittedName>
        <fullName evidence="2">STAS domain-containing protein</fullName>
    </submittedName>
</protein>
<proteinExistence type="predicted"/>
<keyword evidence="3" id="KW-1185">Reference proteome</keyword>
<dbReference type="Gene3D" id="3.30.750.24">
    <property type="entry name" value="STAS domain"/>
    <property type="match status" value="1"/>
</dbReference>
<dbReference type="SUPFAM" id="SSF52091">
    <property type="entry name" value="SpoIIaa-like"/>
    <property type="match status" value="1"/>
</dbReference>
<gene>
    <name evidence="2" type="ORF">JIN84_04860</name>
</gene>
<name>A0A934R2K3_9BACT</name>
<comment type="caution">
    <text evidence="2">The sequence shown here is derived from an EMBL/GenBank/DDBJ whole genome shotgun (WGS) entry which is preliminary data.</text>
</comment>
<sequence length="155" mass="16911">MNSPVIKAFGDERIAAGERCLAVDLASCTGMDSTFMGTLAGMASRLSAQDGGVLQIAEAGDRNRRSLEDLGLDFLMEIDPPEARWKHDITRIRANLRAPQTPPAPGQVQRTQHVLEAHQILSEANDKNAKVFSNVVTMLEDELAEKQKLAQSAKK</sequence>
<evidence type="ECO:0000313" key="3">
    <source>
        <dbReference type="Proteomes" id="UP000600139"/>
    </source>
</evidence>